<comment type="caution">
    <text evidence="2">The sequence shown here is derived from an EMBL/GenBank/DDBJ whole genome shotgun (WGS) entry which is preliminary data.</text>
</comment>
<dbReference type="Gene3D" id="3.60.10.10">
    <property type="entry name" value="Endonuclease/exonuclease/phosphatase"/>
    <property type="match status" value="1"/>
</dbReference>
<dbReference type="AlphaFoldDB" id="A0AAE1UFB9"/>
<protein>
    <recommendedName>
        <fullName evidence="4">Endonuclease/exonuclease/phosphatase domain-containing protein</fullName>
    </recommendedName>
</protein>
<feature type="region of interest" description="Disordered" evidence="1">
    <location>
        <begin position="29"/>
        <end position="56"/>
    </location>
</feature>
<name>A0AAE1UFB9_9EUCA</name>
<accession>A0AAE1UFB9</accession>
<feature type="compositionally biased region" description="Low complexity" evidence="1">
    <location>
        <begin position="300"/>
        <end position="309"/>
    </location>
</feature>
<feature type="compositionally biased region" description="Low complexity" evidence="1">
    <location>
        <begin position="165"/>
        <end position="198"/>
    </location>
</feature>
<proteinExistence type="predicted"/>
<sequence length="445" mass="48658">MGDTPVYRCAYTEQLRTQANIIDPVTHVSETTEPLTPPLLDSQGQHSNPGDKESQWEDIEKGELISLVVKLTEEASISNIKIKSLQQDRDLIIQHREVFASALRIADRLIASKQRESTVTTKNQPVSALANTIDKHWESVCQDSEYWRRWWSSGRPQHLRHTIRSSPPLDITPTTTTATATTGTDTTPTSTSITTAATRPDTSPPVSPTITAATGTNTTPTSPVTIPTVINNTTPQGDTEETNPNSVGLATSPHPPPVASDTPTTRNRGGKEEKRGRLGTPLSSSRVTNQSTTTHLINHSTTKTGSSKAKTPHPNPLPSTIMARPGPGCARHQLKILSANVRGLRTNIGDLTHNCVLRHSIDIVVVTETWLNSEVEPTFGKICGYTHWTRKDRLERTGGGVAVCFKEGLQSQLLDVVTPPEMEAMFFRVVLADRLALLICAMYRP</sequence>
<reference evidence="2" key="1">
    <citation type="submission" date="2023-11" db="EMBL/GenBank/DDBJ databases">
        <title>Genome assemblies of two species of porcelain crab, Petrolisthes cinctipes and Petrolisthes manimaculis (Anomura: Porcellanidae).</title>
        <authorList>
            <person name="Angst P."/>
        </authorList>
    </citation>
    <scope>NUCLEOTIDE SEQUENCE</scope>
    <source>
        <strain evidence="2">PB745_02</strain>
        <tissue evidence="2">Gill</tissue>
    </source>
</reference>
<dbReference type="InterPro" id="IPR036691">
    <property type="entry name" value="Endo/exonu/phosph_ase_sf"/>
</dbReference>
<evidence type="ECO:0008006" key="4">
    <source>
        <dbReference type="Google" id="ProtNLM"/>
    </source>
</evidence>
<organism evidence="2 3">
    <name type="scientific">Petrolisthes manimaculis</name>
    <dbReference type="NCBI Taxonomy" id="1843537"/>
    <lineage>
        <taxon>Eukaryota</taxon>
        <taxon>Metazoa</taxon>
        <taxon>Ecdysozoa</taxon>
        <taxon>Arthropoda</taxon>
        <taxon>Crustacea</taxon>
        <taxon>Multicrustacea</taxon>
        <taxon>Malacostraca</taxon>
        <taxon>Eumalacostraca</taxon>
        <taxon>Eucarida</taxon>
        <taxon>Decapoda</taxon>
        <taxon>Pleocyemata</taxon>
        <taxon>Anomura</taxon>
        <taxon>Galatheoidea</taxon>
        <taxon>Porcellanidae</taxon>
        <taxon>Petrolisthes</taxon>
    </lineage>
</organism>
<dbReference type="Proteomes" id="UP001292094">
    <property type="component" value="Unassembled WGS sequence"/>
</dbReference>
<evidence type="ECO:0000256" key="1">
    <source>
        <dbReference type="SAM" id="MobiDB-lite"/>
    </source>
</evidence>
<keyword evidence="3" id="KW-1185">Reference proteome</keyword>
<gene>
    <name evidence="2" type="ORF">Pmani_010649</name>
</gene>
<feature type="compositionally biased region" description="Polar residues" evidence="1">
    <location>
        <begin position="232"/>
        <end position="249"/>
    </location>
</feature>
<dbReference type="EMBL" id="JAWZYT010000844">
    <property type="protein sequence ID" value="KAK4318351.1"/>
    <property type="molecule type" value="Genomic_DNA"/>
</dbReference>
<feature type="compositionally biased region" description="Low complexity" evidence="1">
    <location>
        <begin position="208"/>
        <end position="231"/>
    </location>
</feature>
<evidence type="ECO:0000313" key="3">
    <source>
        <dbReference type="Proteomes" id="UP001292094"/>
    </source>
</evidence>
<evidence type="ECO:0000313" key="2">
    <source>
        <dbReference type="EMBL" id="KAK4318351.1"/>
    </source>
</evidence>
<feature type="compositionally biased region" description="Polar residues" evidence="1">
    <location>
        <begin position="281"/>
        <end position="299"/>
    </location>
</feature>
<feature type="region of interest" description="Disordered" evidence="1">
    <location>
        <begin position="161"/>
        <end position="314"/>
    </location>
</feature>
<dbReference type="SUPFAM" id="SSF56219">
    <property type="entry name" value="DNase I-like"/>
    <property type="match status" value="1"/>
</dbReference>